<feature type="compositionally biased region" description="Polar residues" evidence="1">
    <location>
        <begin position="141"/>
        <end position="152"/>
    </location>
</feature>
<dbReference type="AlphaFoldDB" id="A0A1Y1ZDN5"/>
<feature type="signal peptide" evidence="2">
    <location>
        <begin position="1"/>
        <end position="23"/>
    </location>
</feature>
<accession>A0A1Y1ZDN5</accession>
<evidence type="ECO:0000313" key="3">
    <source>
        <dbReference type="EMBL" id="ORY08316.1"/>
    </source>
</evidence>
<evidence type="ECO:0000256" key="1">
    <source>
        <dbReference type="SAM" id="MobiDB-lite"/>
    </source>
</evidence>
<keyword evidence="4" id="KW-1185">Reference proteome</keyword>
<sequence>MKSSFSLTVATALTLLSKAHVRSAPIEESIHERSLLGGENPNNIANILNLSGSQGKGKNLLGNGILGNGNDPSADQLKGSERTPLKGKGGKLDLLGQVQQLLNQPKGKALLKRGLDKGLLSKDVLNQLLSKPKVSSDENETPNSRVLSTPLSGASKGANPLSNILNLGSGDKGANTGKPLSGLNLLKRDLPIDILSGLTGGKSASGKSILSAPETINRDERVREQEEITRILDDKKEKEKAIIQGATNSDAPREAGLLRIVKISREKVNSEPVISRIQTTKVKEEKQGNLGLGKIEILKLGTSGKSMI</sequence>
<reference evidence="3 4" key="1">
    <citation type="submission" date="2016-07" db="EMBL/GenBank/DDBJ databases">
        <title>Pervasive Adenine N6-methylation of Active Genes in Fungi.</title>
        <authorList>
            <consortium name="DOE Joint Genome Institute"/>
            <person name="Mondo S.J."/>
            <person name="Dannebaum R.O."/>
            <person name="Kuo R.C."/>
            <person name="Labutti K."/>
            <person name="Haridas S."/>
            <person name="Kuo A."/>
            <person name="Salamov A."/>
            <person name="Ahrendt S.R."/>
            <person name="Lipzen A."/>
            <person name="Sullivan W."/>
            <person name="Andreopoulos W.B."/>
            <person name="Clum A."/>
            <person name="Lindquist E."/>
            <person name="Daum C."/>
            <person name="Ramamoorthy G.K."/>
            <person name="Gryganskyi A."/>
            <person name="Culley D."/>
            <person name="Magnuson J.K."/>
            <person name="James T.Y."/>
            <person name="O'Malley M.A."/>
            <person name="Stajich J.E."/>
            <person name="Spatafora J.W."/>
            <person name="Visel A."/>
            <person name="Grigoriev I.V."/>
        </authorList>
    </citation>
    <scope>NUCLEOTIDE SEQUENCE [LARGE SCALE GENOMIC DNA]</scope>
    <source>
        <strain evidence="3 4">CBS 931.73</strain>
    </source>
</reference>
<protein>
    <recommendedName>
        <fullName evidence="5">WH2 domain-containing protein</fullName>
    </recommendedName>
</protein>
<keyword evidence="2" id="KW-0732">Signal</keyword>
<name>A0A1Y1ZDN5_9FUNG</name>
<feature type="region of interest" description="Disordered" evidence="1">
    <location>
        <begin position="131"/>
        <end position="158"/>
    </location>
</feature>
<dbReference type="Proteomes" id="UP000193498">
    <property type="component" value="Unassembled WGS sequence"/>
</dbReference>
<dbReference type="EMBL" id="MCFE01000002">
    <property type="protein sequence ID" value="ORY08316.1"/>
    <property type="molecule type" value="Genomic_DNA"/>
</dbReference>
<gene>
    <name evidence="3" type="ORF">K493DRAFT_373476</name>
</gene>
<proteinExistence type="predicted"/>
<dbReference type="InParanoid" id="A0A1Y1ZDN5"/>
<organism evidence="3 4">
    <name type="scientific">Basidiobolus meristosporus CBS 931.73</name>
    <dbReference type="NCBI Taxonomy" id="1314790"/>
    <lineage>
        <taxon>Eukaryota</taxon>
        <taxon>Fungi</taxon>
        <taxon>Fungi incertae sedis</taxon>
        <taxon>Zoopagomycota</taxon>
        <taxon>Entomophthoromycotina</taxon>
        <taxon>Basidiobolomycetes</taxon>
        <taxon>Basidiobolales</taxon>
        <taxon>Basidiobolaceae</taxon>
        <taxon>Basidiobolus</taxon>
    </lineage>
</organism>
<evidence type="ECO:0008006" key="5">
    <source>
        <dbReference type="Google" id="ProtNLM"/>
    </source>
</evidence>
<comment type="caution">
    <text evidence="3">The sequence shown here is derived from an EMBL/GenBank/DDBJ whole genome shotgun (WGS) entry which is preliminary data.</text>
</comment>
<evidence type="ECO:0000313" key="4">
    <source>
        <dbReference type="Proteomes" id="UP000193498"/>
    </source>
</evidence>
<evidence type="ECO:0000256" key="2">
    <source>
        <dbReference type="SAM" id="SignalP"/>
    </source>
</evidence>
<feature type="region of interest" description="Disordered" evidence="1">
    <location>
        <begin position="62"/>
        <end position="90"/>
    </location>
</feature>
<feature type="chain" id="PRO_5013299467" description="WH2 domain-containing protein" evidence="2">
    <location>
        <begin position="24"/>
        <end position="308"/>
    </location>
</feature>